<organism evidence="2">
    <name type="scientific">Thermodesulfovibrio aggregans</name>
    <dbReference type="NCBI Taxonomy" id="86166"/>
    <lineage>
        <taxon>Bacteria</taxon>
        <taxon>Pseudomonadati</taxon>
        <taxon>Nitrospirota</taxon>
        <taxon>Thermodesulfovibrionia</taxon>
        <taxon>Thermodesulfovibrionales</taxon>
        <taxon>Thermodesulfovibrionaceae</taxon>
        <taxon>Thermodesulfovibrio</taxon>
    </lineage>
</organism>
<evidence type="ECO:0000256" key="1">
    <source>
        <dbReference type="HAMAP-Rule" id="MF_00122"/>
    </source>
</evidence>
<accession>A0A7C4AIH7</accession>
<comment type="catalytic activity">
    <reaction evidence="1">
        <text>L-aspartyl-tRNA(Asn) + L-glutamine + ATP + H2O = L-asparaginyl-tRNA(Asn) + L-glutamate + ADP + phosphate + 2 H(+)</text>
        <dbReference type="Rhea" id="RHEA:14513"/>
        <dbReference type="Rhea" id="RHEA-COMP:9674"/>
        <dbReference type="Rhea" id="RHEA-COMP:9677"/>
        <dbReference type="ChEBI" id="CHEBI:15377"/>
        <dbReference type="ChEBI" id="CHEBI:15378"/>
        <dbReference type="ChEBI" id="CHEBI:29985"/>
        <dbReference type="ChEBI" id="CHEBI:30616"/>
        <dbReference type="ChEBI" id="CHEBI:43474"/>
        <dbReference type="ChEBI" id="CHEBI:58359"/>
        <dbReference type="ChEBI" id="CHEBI:78515"/>
        <dbReference type="ChEBI" id="CHEBI:78516"/>
        <dbReference type="ChEBI" id="CHEBI:456216"/>
    </reaction>
</comment>
<dbReference type="InterPro" id="IPR003837">
    <property type="entry name" value="GatC"/>
</dbReference>
<dbReference type="PANTHER" id="PTHR15004:SF0">
    <property type="entry name" value="GLUTAMYL-TRNA(GLN) AMIDOTRANSFERASE SUBUNIT C, MITOCHONDRIAL"/>
    <property type="match status" value="1"/>
</dbReference>
<dbReference type="GO" id="GO:0050567">
    <property type="term" value="F:glutaminyl-tRNA synthase (glutamine-hydrolyzing) activity"/>
    <property type="evidence" value="ECO:0007669"/>
    <property type="project" value="UniProtKB-UniRule"/>
</dbReference>
<keyword evidence="1" id="KW-0436">Ligase</keyword>
<dbReference type="GO" id="GO:0005524">
    <property type="term" value="F:ATP binding"/>
    <property type="evidence" value="ECO:0007669"/>
    <property type="project" value="UniProtKB-KW"/>
</dbReference>
<gene>
    <name evidence="1 2" type="primary">gatC</name>
    <name evidence="2" type="ORF">ENV75_00355</name>
</gene>
<dbReference type="NCBIfam" id="TIGR00135">
    <property type="entry name" value="gatC"/>
    <property type="match status" value="1"/>
</dbReference>
<dbReference type="Gene3D" id="1.10.20.60">
    <property type="entry name" value="Glu-tRNAGln amidotransferase C subunit, N-terminal domain"/>
    <property type="match status" value="1"/>
</dbReference>
<evidence type="ECO:0000313" key="2">
    <source>
        <dbReference type="EMBL" id="HGG98900.1"/>
    </source>
</evidence>
<dbReference type="EC" id="6.3.5.-" evidence="1"/>
<protein>
    <recommendedName>
        <fullName evidence="1">Aspartyl/glutamyl-tRNA(Asn/Gln) amidotransferase subunit C</fullName>
        <shortName evidence="1">Asp/Glu-ADT subunit C</shortName>
        <ecNumber evidence="1">6.3.5.-</ecNumber>
    </recommendedName>
</protein>
<dbReference type="Pfam" id="PF02686">
    <property type="entry name" value="GatC"/>
    <property type="match status" value="1"/>
</dbReference>
<dbReference type="HAMAP" id="MF_00122">
    <property type="entry name" value="GatC"/>
    <property type="match status" value="1"/>
</dbReference>
<name>A0A7C4AIH7_9BACT</name>
<dbReference type="InterPro" id="IPR036113">
    <property type="entry name" value="Asp/Glu-ADT_sf_sub_c"/>
</dbReference>
<sequence>MKISKEQVKHIAMLARIELNEDEIELYQEQLSKILDYVEKLNEIDTTEIEPTSHVINLSNVFREDRIKPWLSRDEALKNAPDATDKFFRVPKIIE</sequence>
<dbReference type="SUPFAM" id="SSF141000">
    <property type="entry name" value="Glu-tRNAGln amidotransferase C subunit"/>
    <property type="match status" value="1"/>
</dbReference>
<comment type="subunit">
    <text evidence="1">Heterotrimer of A, B and C subunits.</text>
</comment>
<dbReference type="AlphaFoldDB" id="A0A7C4AIH7"/>
<keyword evidence="1" id="KW-0648">Protein biosynthesis</keyword>
<comment type="caution">
    <text evidence="2">The sequence shown here is derived from an EMBL/GenBank/DDBJ whole genome shotgun (WGS) entry which is preliminary data.</text>
</comment>
<keyword evidence="1" id="KW-0547">Nucleotide-binding</keyword>
<comment type="function">
    <text evidence="1">Allows the formation of correctly charged Asn-tRNA(Asn) or Gln-tRNA(Gln) through the transamidation of misacylated Asp-tRNA(Asn) or Glu-tRNA(Gln) in organisms which lack either or both of asparaginyl-tRNA or glutaminyl-tRNA synthetases. The reaction takes place in the presence of glutamine and ATP through an activated phospho-Asp-tRNA(Asn) or phospho-Glu-tRNA(Gln).</text>
</comment>
<dbReference type="GO" id="GO:0070681">
    <property type="term" value="P:glutaminyl-tRNAGln biosynthesis via transamidation"/>
    <property type="evidence" value="ECO:0007669"/>
    <property type="project" value="TreeGrafter"/>
</dbReference>
<dbReference type="GO" id="GO:0016740">
    <property type="term" value="F:transferase activity"/>
    <property type="evidence" value="ECO:0007669"/>
    <property type="project" value="UniProtKB-KW"/>
</dbReference>
<comment type="catalytic activity">
    <reaction evidence="1">
        <text>L-glutamyl-tRNA(Gln) + L-glutamine + ATP + H2O = L-glutaminyl-tRNA(Gln) + L-glutamate + ADP + phosphate + H(+)</text>
        <dbReference type="Rhea" id="RHEA:17521"/>
        <dbReference type="Rhea" id="RHEA-COMP:9681"/>
        <dbReference type="Rhea" id="RHEA-COMP:9684"/>
        <dbReference type="ChEBI" id="CHEBI:15377"/>
        <dbReference type="ChEBI" id="CHEBI:15378"/>
        <dbReference type="ChEBI" id="CHEBI:29985"/>
        <dbReference type="ChEBI" id="CHEBI:30616"/>
        <dbReference type="ChEBI" id="CHEBI:43474"/>
        <dbReference type="ChEBI" id="CHEBI:58359"/>
        <dbReference type="ChEBI" id="CHEBI:78520"/>
        <dbReference type="ChEBI" id="CHEBI:78521"/>
        <dbReference type="ChEBI" id="CHEBI:456216"/>
    </reaction>
</comment>
<reference evidence="2" key="1">
    <citation type="journal article" date="2020" name="mSystems">
        <title>Genome- and Community-Level Interaction Insights into Carbon Utilization and Element Cycling Functions of Hydrothermarchaeota in Hydrothermal Sediment.</title>
        <authorList>
            <person name="Zhou Z."/>
            <person name="Liu Y."/>
            <person name="Xu W."/>
            <person name="Pan J."/>
            <person name="Luo Z.H."/>
            <person name="Li M."/>
        </authorList>
    </citation>
    <scope>NUCLEOTIDE SEQUENCE [LARGE SCALE GENOMIC DNA]</scope>
    <source>
        <strain evidence="2">SpSt-788</strain>
    </source>
</reference>
<dbReference type="GO" id="GO:0006450">
    <property type="term" value="P:regulation of translational fidelity"/>
    <property type="evidence" value="ECO:0007669"/>
    <property type="project" value="InterPro"/>
</dbReference>
<dbReference type="PANTHER" id="PTHR15004">
    <property type="entry name" value="GLUTAMYL-TRNA(GLN) AMIDOTRANSFERASE SUBUNIT C, MITOCHONDRIAL"/>
    <property type="match status" value="1"/>
</dbReference>
<keyword evidence="2" id="KW-0808">Transferase</keyword>
<keyword evidence="1" id="KW-0067">ATP-binding</keyword>
<proteinExistence type="inferred from homology"/>
<dbReference type="EMBL" id="DTHO01000003">
    <property type="protein sequence ID" value="HGG98900.1"/>
    <property type="molecule type" value="Genomic_DNA"/>
</dbReference>
<comment type="similarity">
    <text evidence="1">Belongs to the GatC family.</text>
</comment>
<dbReference type="GO" id="GO:0006412">
    <property type="term" value="P:translation"/>
    <property type="evidence" value="ECO:0007669"/>
    <property type="project" value="UniProtKB-UniRule"/>
</dbReference>